<dbReference type="SMART" id="SM00693">
    <property type="entry name" value="DysFN"/>
    <property type="match status" value="1"/>
</dbReference>
<organism evidence="10 11">
    <name type="scientific">Mucor saturninus</name>
    <dbReference type="NCBI Taxonomy" id="64648"/>
    <lineage>
        <taxon>Eukaryota</taxon>
        <taxon>Fungi</taxon>
        <taxon>Fungi incertae sedis</taxon>
        <taxon>Mucoromycota</taxon>
        <taxon>Mucoromycotina</taxon>
        <taxon>Mucoromycetes</taxon>
        <taxon>Mucorales</taxon>
        <taxon>Mucorineae</taxon>
        <taxon>Mucoraceae</taxon>
        <taxon>Mucor</taxon>
    </lineage>
</organism>
<keyword evidence="5 8" id="KW-1133">Transmembrane helix</keyword>
<name>A0A8H7V3S2_9FUNG</name>
<dbReference type="InterPro" id="IPR002219">
    <property type="entry name" value="PKC_DAG/PE"/>
</dbReference>
<dbReference type="InterPro" id="IPR046349">
    <property type="entry name" value="C1-like_sf"/>
</dbReference>
<keyword evidence="2 8" id="KW-0812">Transmembrane</keyword>
<feature type="region of interest" description="Disordered" evidence="7">
    <location>
        <begin position="90"/>
        <end position="109"/>
    </location>
</feature>
<evidence type="ECO:0000256" key="7">
    <source>
        <dbReference type="SAM" id="MobiDB-lite"/>
    </source>
</evidence>
<comment type="caution">
    <text evidence="10">The sequence shown here is derived from an EMBL/GenBank/DDBJ whole genome shotgun (WGS) entry which is preliminary data.</text>
</comment>
<evidence type="ECO:0000256" key="5">
    <source>
        <dbReference type="ARBA" id="ARBA00022989"/>
    </source>
</evidence>
<dbReference type="GO" id="GO:0012505">
    <property type="term" value="C:endomembrane system"/>
    <property type="evidence" value="ECO:0007669"/>
    <property type="project" value="UniProtKB-SubCell"/>
</dbReference>
<dbReference type="InterPro" id="IPR006614">
    <property type="entry name" value="Peroxin/Ferlin"/>
</dbReference>
<evidence type="ECO:0000256" key="8">
    <source>
        <dbReference type="SAM" id="Phobius"/>
    </source>
</evidence>
<evidence type="ECO:0000256" key="4">
    <source>
        <dbReference type="ARBA" id="ARBA00022833"/>
    </source>
</evidence>
<dbReference type="PANTHER" id="PTHR31679:SF2">
    <property type="entry name" value="PEROXISOMAL MEMBRANE PROTEIN PEX30-RELATED"/>
    <property type="match status" value="1"/>
</dbReference>
<gene>
    <name evidence="10" type="ORF">INT47_005233</name>
</gene>
<dbReference type="Pfam" id="PF06398">
    <property type="entry name" value="Pex24p"/>
    <property type="match status" value="1"/>
</dbReference>
<dbReference type="GO" id="GO:0007031">
    <property type="term" value="P:peroxisome organization"/>
    <property type="evidence" value="ECO:0007669"/>
    <property type="project" value="UniProtKB-ARBA"/>
</dbReference>
<keyword evidence="6 8" id="KW-0472">Membrane</keyword>
<feature type="region of interest" description="Disordered" evidence="7">
    <location>
        <begin position="59"/>
        <end position="81"/>
    </location>
</feature>
<keyword evidence="4" id="KW-0862">Zinc</keyword>
<dbReference type="GO" id="GO:0005778">
    <property type="term" value="C:peroxisomal membrane"/>
    <property type="evidence" value="ECO:0007669"/>
    <property type="project" value="TreeGrafter"/>
</dbReference>
<keyword evidence="11" id="KW-1185">Reference proteome</keyword>
<evidence type="ECO:0000259" key="9">
    <source>
        <dbReference type="PROSITE" id="PS50081"/>
    </source>
</evidence>
<dbReference type="AlphaFoldDB" id="A0A8H7V3S2"/>
<dbReference type="Gene3D" id="3.30.60.20">
    <property type="match status" value="1"/>
</dbReference>
<evidence type="ECO:0000313" key="11">
    <source>
        <dbReference type="Proteomes" id="UP000603453"/>
    </source>
</evidence>
<evidence type="ECO:0000256" key="6">
    <source>
        <dbReference type="ARBA" id="ARBA00023136"/>
    </source>
</evidence>
<dbReference type="InterPro" id="IPR052646">
    <property type="entry name" value="Peroxisomal_PEX28-32"/>
</dbReference>
<dbReference type="PANTHER" id="PTHR31679">
    <property type="entry name" value="PEROXISOMAL MEMBRANE PROTEIN PEX30-RELATED"/>
    <property type="match status" value="1"/>
</dbReference>
<evidence type="ECO:0000256" key="1">
    <source>
        <dbReference type="ARBA" id="ARBA00004127"/>
    </source>
</evidence>
<sequence length="466" mass="53888">MPSVAKFHVFKEQNFHGLVYCDYCTKLLWGLAKGVHCTECGYNCHTVCSDMVIQCRPPRRRSPDSLSVTDSEAESVTRHSHRTSLDRLVVDDNNSNSSGRKRLLDGPKTMMDEKAANKAHRKSLKQQLQHEGSMSPHATAKAFTRLVARSRAFFYIGKLVHDIYSWKQRSYSLLACLFWISTCLYSHTLLLVPPMLILFLYSQNGVLNQPASQILFPRFDEHTSEYYMNLESMQYAFLFFIRIYDNFAYHLQHLSLTSTTYKILFVVSLGISSLFYLFGKWLIMAIGLMLLLNKTWVGSTLEILLQFTMEVLQTGFELVHKSTEKKKVVPREPIQVSLYENQRWWAGTGYTSQLLRSERSAWSNITGLEPLPSKEEMPSPTNYTWQEDDEWHLDTTGPWADDALEIVVSTFTLIECDEQGWVYSDHRWSNPRGRPESITGRAAVLTDSSRALTRRRRWYRKANPIL</sequence>
<evidence type="ECO:0000256" key="2">
    <source>
        <dbReference type="ARBA" id="ARBA00022692"/>
    </source>
</evidence>
<dbReference type="InterPro" id="IPR010482">
    <property type="entry name" value="TECPR1-like_DysF"/>
</dbReference>
<comment type="subcellular location">
    <subcellularLocation>
        <location evidence="1">Endomembrane system</location>
        <topology evidence="1">Multi-pass membrane protein</topology>
    </subcellularLocation>
</comment>
<dbReference type="PROSITE" id="PS50081">
    <property type="entry name" value="ZF_DAG_PE_2"/>
    <property type="match status" value="1"/>
</dbReference>
<dbReference type="EMBL" id="JAEPRD010000044">
    <property type="protein sequence ID" value="KAG2204442.1"/>
    <property type="molecule type" value="Genomic_DNA"/>
</dbReference>
<dbReference type="SMART" id="SM00109">
    <property type="entry name" value="C1"/>
    <property type="match status" value="1"/>
</dbReference>
<dbReference type="SUPFAM" id="SSF57889">
    <property type="entry name" value="Cysteine-rich domain"/>
    <property type="match status" value="1"/>
</dbReference>
<evidence type="ECO:0000256" key="3">
    <source>
        <dbReference type="ARBA" id="ARBA00022723"/>
    </source>
</evidence>
<protein>
    <recommendedName>
        <fullName evidence="9">Phorbol-ester/DAG-type domain-containing protein</fullName>
    </recommendedName>
</protein>
<dbReference type="PROSITE" id="PS00479">
    <property type="entry name" value="ZF_DAG_PE_1"/>
    <property type="match status" value="1"/>
</dbReference>
<accession>A0A8H7V3S2</accession>
<dbReference type="GO" id="GO:0046872">
    <property type="term" value="F:metal ion binding"/>
    <property type="evidence" value="ECO:0007669"/>
    <property type="project" value="UniProtKB-KW"/>
</dbReference>
<evidence type="ECO:0000313" key="10">
    <source>
        <dbReference type="EMBL" id="KAG2204442.1"/>
    </source>
</evidence>
<feature type="domain" description="Phorbol-ester/DAG-type" evidence="9">
    <location>
        <begin position="7"/>
        <end position="55"/>
    </location>
</feature>
<dbReference type="Proteomes" id="UP000603453">
    <property type="component" value="Unassembled WGS sequence"/>
</dbReference>
<feature type="transmembrane region" description="Helical" evidence="8">
    <location>
        <begin position="173"/>
        <end position="201"/>
    </location>
</feature>
<dbReference type="Pfam" id="PF00130">
    <property type="entry name" value="C1_1"/>
    <property type="match status" value="1"/>
</dbReference>
<proteinExistence type="predicted"/>
<dbReference type="OrthoDB" id="74314at2759"/>
<keyword evidence="3" id="KW-0479">Metal-binding</keyword>
<feature type="transmembrane region" description="Helical" evidence="8">
    <location>
        <begin position="263"/>
        <end position="292"/>
    </location>
</feature>
<reference evidence="10" key="1">
    <citation type="submission" date="2020-12" db="EMBL/GenBank/DDBJ databases">
        <title>Metabolic potential, ecology and presence of endohyphal bacteria is reflected in genomic diversity of Mucoromycotina.</title>
        <authorList>
            <person name="Muszewska A."/>
            <person name="Okrasinska A."/>
            <person name="Steczkiewicz K."/>
            <person name="Drgas O."/>
            <person name="Orlowska M."/>
            <person name="Perlinska-Lenart U."/>
            <person name="Aleksandrzak-Piekarczyk T."/>
            <person name="Szatraj K."/>
            <person name="Zielenkiewicz U."/>
            <person name="Pilsyk S."/>
            <person name="Malc E."/>
            <person name="Mieczkowski P."/>
            <person name="Kruszewska J.S."/>
            <person name="Biernat P."/>
            <person name="Pawlowska J."/>
        </authorList>
    </citation>
    <scope>NUCLEOTIDE SEQUENCE</scope>
    <source>
        <strain evidence="10">WA0000017839</strain>
    </source>
</reference>